<gene>
    <name evidence="1" type="ORF">DILT_LOCUS95</name>
</gene>
<proteinExistence type="predicted"/>
<reference evidence="1 2" key="1">
    <citation type="submission" date="2018-11" db="EMBL/GenBank/DDBJ databases">
        <authorList>
            <consortium name="Pathogen Informatics"/>
        </authorList>
    </citation>
    <scope>NUCLEOTIDE SEQUENCE [LARGE SCALE GENOMIC DNA]</scope>
</reference>
<sequence>MSPHYAFSRDRFPGLVIKNIAIAADEVELLECIEETLYAWSVLSEVYLRIWSTGRPNLFASNIERMRSRTPFHLSKLSLATGNRDLRLLRNVRNLPLYNLRQLAPINLPVCVVKKTKKTAYQTV</sequence>
<evidence type="ECO:0000313" key="2">
    <source>
        <dbReference type="Proteomes" id="UP000281553"/>
    </source>
</evidence>
<organism evidence="1 2">
    <name type="scientific">Dibothriocephalus latus</name>
    <name type="common">Fish tapeworm</name>
    <name type="synonym">Diphyllobothrium latum</name>
    <dbReference type="NCBI Taxonomy" id="60516"/>
    <lineage>
        <taxon>Eukaryota</taxon>
        <taxon>Metazoa</taxon>
        <taxon>Spiralia</taxon>
        <taxon>Lophotrochozoa</taxon>
        <taxon>Platyhelminthes</taxon>
        <taxon>Cestoda</taxon>
        <taxon>Eucestoda</taxon>
        <taxon>Diphyllobothriidea</taxon>
        <taxon>Diphyllobothriidae</taxon>
        <taxon>Dibothriocephalus</taxon>
    </lineage>
</organism>
<evidence type="ECO:0000313" key="1">
    <source>
        <dbReference type="EMBL" id="VDK30064.1"/>
    </source>
</evidence>
<keyword evidence="2" id="KW-1185">Reference proteome</keyword>
<dbReference type="EMBL" id="UYRU01000361">
    <property type="protein sequence ID" value="VDK30064.1"/>
    <property type="molecule type" value="Genomic_DNA"/>
</dbReference>
<protein>
    <submittedName>
        <fullName evidence="1">Uncharacterized protein</fullName>
    </submittedName>
</protein>
<dbReference type="Proteomes" id="UP000281553">
    <property type="component" value="Unassembled WGS sequence"/>
</dbReference>
<accession>A0A3P6QB64</accession>
<name>A0A3P6QB64_DIBLA</name>
<dbReference type="AlphaFoldDB" id="A0A3P6QB64"/>